<dbReference type="KEGG" id="dli:dnl_28750"/>
<proteinExistence type="predicted"/>
<evidence type="ECO:0000313" key="1">
    <source>
        <dbReference type="EMBL" id="QTA80568.1"/>
    </source>
</evidence>
<name>A0A975B833_9BACT</name>
<dbReference type="EMBL" id="CP061799">
    <property type="protein sequence ID" value="QTA80568.1"/>
    <property type="molecule type" value="Genomic_DNA"/>
</dbReference>
<dbReference type="RefSeq" id="WP_207692202.1">
    <property type="nucleotide sequence ID" value="NZ_CP061799.1"/>
</dbReference>
<dbReference type="Pfam" id="PF09720">
    <property type="entry name" value="Unstab_antitox"/>
    <property type="match status" value="1"/>
</dbReference>
<protein>
    <submittedName>
        <fullName evidence="1">Addiction module domain-containing protein, CHP02574</fullName>
    </submittedName>
</protein>
<dbReference type="AlphaFoldDB" id="A0A975B833"/>
<sequence length="75" mass="8728">MITTDELLFTVESLPLELKIEVVEKLLNSLNPPHKKIDELWADEAERRVNELKTGKVKTIPGEEVFKEIQERLSR</sequence>
<dbReference type="InterPro" id="IPR013406">
    <property type="entry name" value="CHP02574_addiction_mod"/>
</dbReference>
<dbReference type="NCBIfam" id="TIGR02574">
    <property type="entry name" value="stabl_TIGR02574"/>
    <property type="match status" value="1"/>
</dbReference>
<gene>
    <name evidence="1" type="ORF">dnl_28750</name>
</gene>
<accession>A0A975B833</accession>
<organism evidence="1 2">
    <name type="scientific">Desulfonema limicola</name>
    <dbReference type="NCBI Taxonomy" id="45656"/>
    <lineage>
        <taxon>Bacteria</taxon>
        <taxon>Pseudomonadati</taxon>
        <taxon>Thermodesulfobacteriota</taxon>
        <taxon>Desulfobacteria</taxon>
        <taxon>Desulfobacterales</taxon>
        <taxon>Desulfococcaceae</taxon>
        <taxon>Desulfonema</taxon>
    </lineage>
</organism>
<reference evidence="1" key="1">
    <citation type="journal article" date="2021" name="Microb. Physiol.">
        <title>Proteogenomic Insights into the Physiology of Marine, Sulfate-Reducing, Filamentous Desulfonema limicola and Desulfonema magnum.</title>
        <authorList>
            <person name="Schnaars V."/>
            <person name="Wohlbrand L."/>
            <person name="Scheve S."/>
            <person name="Hinrichs C."/>
            <person name="Reinhardt R."/>
            <person name="Rabus R."/>
        </authorList>
    </citation>
    <scope>NUCLEOTIDE SEQUENCE</scope>
    <source>
        <strain evidence="1">5ac10</strain>
    </source>
</reference>
<evidence type="ECO:0000313" key="2">
    <source>
        <dbReference type="Proteomes" id="UP000663720"/>
    </source>
</evidence>
<dbReference type="Proteomes" id="UP000663720">
    <property type="component" value="Chromosome"/>
</dbReference>
<keyword evidence="2" id="KW-1185">Reference proteome</keyword>